<reference evidence="8" key="1">
    <citation type="submission" date="2021-01" db="EMBL/GenBank/DDBJ databases">
        <title>Genome sequence of Phenylobacterium sp. 20VBR1 isolated from a valley glaceir, Ny-Alesund, Svalbard.</title>
        <authorList>
            <person name="Thomas F.A."/>
            <person name="Krishnan K.P."/>
            <person name="Sinha R.K."/>
        </authorList>
    </citation>
    <scope>NUCLEOTIDE SEQUENCE</scope>
    <source>
        <strain evidence="8">20VBR1</strain>
    </source>
</reference>
<dbReference type="Proteomes" id="UP000622580">
    <property type="component" value="Unassembled WGS sequence"/>
</dbReference>
<evidence type="ECO:0000313" key="9">
    <source>
        <dbReference type="Proteomes" id="UP000622580"/>
    </source>
</evidence>
<evidence type="ECO:0000256" key="2">
    <source>
        <dbReference type="ARBA" id="ARBA00011829"/>
    </source>
</evidence>
<proteinExistence type="inferred from homology"/>
<evidence type="ECO:0000256" key="4">
    <source>
        <dbReference type="RuleBase" id="RU362073"/>
    </source>
</evidence>
<evidence type="ECO:0000256" key="3">
    <source>
        <dbReference type="ARBA" id="ARBA00023143"/>
    </source>
</evidence>
<name>A0A941D100_9CAUL</name>
<dbReference type="Gene3D" id="1.20.1330.10">
    <property type="entry name" value="f41 fragment of flagellin, N-terminal domain"/>
    <property type="match status" value="1"/>
</dbReference>
<dbReference type="EMBL" id="CP068570">
    <property type="protein sequence ID" value="QQZ48650.1"/>
    <property type="molecule type" value="Genomic_DNA"/>
</dbReference>
<dbReference type="PANTHER" id="PTHR42792:SF2">
    <property type="entry name" value="FLAGELLIN"/>
    <property type="match status" value="1"/>
</dbReference>
<dbReference type="GO" id="GO:0009288">
    <property type="term" value="C:bacterial-type flagellum"/>
    <property type="evidence" value="ECO:0007669"/>
    <property type="project" value="UniProtKB-SubCell"/>
</dbReference>
<comment type="similarity">
    <text evidence="1 4">Belongs to the bacterial flagellin family.</text>
</comment>
<protein>
    <recommendedName>
        <fullName evidence="4">Flagellin</fullName>
    </recommendedName>
</protein>
<dbReference type="Pfam" id="PF00700">
    <property type="entry name" value="Flagellin_C"/>
    <property type="match status" value="1"/>
</dbReference>
<dbReference type="EMBL" id="JAGSGD010000001">
    <property type="protein sequence ID" value="MBR7619567.1"/>
    <property type="molecule type" value="Genomic_DNA"/>
</dbReference>
<gene>
    <name evidence="7" type="ORF">JKL49_09225</name>
    <name evidence="8" type="ORF">JKL49_14070</name>
</gene>
<evidence type="ECO:0000256" key="1">
    <source>
        <dbReference type="ARBA" id="ARBA00005709"/>
    </source>
</evidence>
<dbReference type="AlphaFoldDB" id="A0A941D100"/>
<organism evidence="7 9">
    <name type="scientific">Phenylobacterium glaciei</name>
    <dbReference type="NCBI Taxonomy" id="2803784"/>
    <lineage>
        <taxon>Bacteria</taxon>
        <taxon>Pseudomonadati</taxon>
        <taxon>Pseudomonadota</taxon>
        <taxon>Alphaproteobacteria</taxon>
        <taxon>Caulobacterales</taxon>
        <taxon>Caulobacteraceae</taxon>
        <taxon>Phenylobacterium</taxon>
    </lineage>
</organism>
<dbReference type="InterPro" id="IPR046358">
    <property type="entry name" value="Flagellin_C"/>
</dbReference>
<keyword evidence="9" id="KW-1185">Reference proteome</keyword>
<evidence type="ECO:0000313" key="8">
    <source>
        <dbReference type="EMBL" id="QQZ48650.1"/>
    </source>
</evidence>
<comment type="subcellular location">
    <subcellularLocation>
        <location evidence="4">Secreted</location>
    </subcellularLocation>
    <subcellularLocation>
        <location evidence="4">Bacterial flagellum</location>
    </subcellularLocation>
</comment>
<sequence length="284" mass="29141">MPYNSVNTNVGAMIALQNLNATNSDLSMTQNRINTGKKVANAKDNGAIWAIAQNQRAASGSLNAVRDSLQRSQSTVDVAIAGGETVSDLLLQMKEKALAASDSSLDGASRNALNEDFMALRDQIQKAVNNAAFNGVNMLNGAGVGGAVTISALADESGQSRLTVLAQDMSLGSPTSAVALIATDSIGTQTGAAAMITTIGTSIANVSTALSKLGTGSKSLANHMTFINKLQDAVDAGVGNLVDADLAKESARLTSLQTKQQLGVQALSIANQMPQTIMSLFRGG</sequence>
<keyword evidence="7" id="KW-0969">Cilium</keyword>
<evidence type="ECO:0000313" key="7">
    <source>
        <dbReference type="EMBL" id="MBR7619567.1"/>
    </source>
</evidence>
<dbReference type="SUPFAM" id="SSF64518">
    <property type="entry name" value="Phase 1 flagellin"/>
    <property type="match status" value="1"/>
</dbReference>
<dbReference type="InterPro" id="IPR001029">
    <property type="entry name" value="Flagellin_N"/>
</dbReference>
<dbReference type="RefSeq" id="WP_215339915.1">
    <property type="nucleotide sequence ID" value="NZ_JAGSGD010000001.1"/>
</dbReference>
<keyword evidence="7" id="KW-0966">Cell projection</keyword>
<dbReference type="Pfam" id="PF00669">
    <property type="entry name" value="Flagellin_N"/>
    <property type="match status" value="1"/>
</dbReference>
<dbReference type="InterPro" id="IPR001492">
    <property type="entry name" value="Flagellin"/>
</dbReference>
<dbReference type="GO" id="GO:0005198">
    <property type="term" value="F:structural molecule activity"/>
    <property type="evidence" value="ECO:0007669"/>
    <property type="project" value="UniProtKB-UniRule"/>
</dbReference>
<keyword evidence="4" id="KW-0964">Secreted</keyword>
<accession>A0A941D100</accession>
<keyword evidence="3 4" id="KW-0975">Bacterial flagellum</keyword>
<feature type="domain" description="Flagellin N-terminal" evidence="5">
    <location>
        <begin position="6"/>
        <end position="142"/>
    </location>
</feature>
<feature type="domain" description="Flagellin C-terminal" evidence="6">
    <location>
        <begin position="197"/>
        <end position="281"/>
    </location>
</feature>
<evidence type="ECO:0000259" key="5">
    <source>
        <dbReference type="Pfam" id="PF00669"/>
    </source>
</evidence>
<dbReference type="PANTHER" id="PTHR42792">
    <property type="entry name" value="FLAGELLIN"/>
    <property type="match status" value="1"/>
</dbReference>
<comment type="function">
    <text evidence="4">Flagellin is the subunit protein which polymerizes to form the filaments of bacterial flagella.</text>
</comment>
<reference evidence="7" key="2">
    <citation type="submission" date="2021-04" db="EMBL/GenBank/DDBJ databases">
        <title>Draft genome assembly of strain Phenylobacterium sp. 20VBR1 using MiniION and Illumina platforms.</title>
        <authorList>
            <person name="Thomas F.A."/>
            <person name="Krishnan K.P."/>
            <person name="Sinha R.K."/>
        </authorList>
    </citation>
    <scope>NUCLEOTIDE SEQUENCE</scope>
    <source>
        <strain evidence="7">20VBR1</strain>
    </source>
</reference>
<evidence type="ECO:0000259" key="6">
    <source>
        <dbReference type="Pfam" id="PF00700"/>
    </source>
</evidence>
<comment type="subunit">
    <text evidence="2">In C.crescentus, the flagellar filament is composed of multiple flagellins of 29 kDa; 27 kDa and 25 kDa.</text>
</comment>
<dbReference type="GO" id="GO:0005576">
    <property type="term" value="C:extracellular region"/>
    <property type="evidence" value="ECO:0007669"/>
    <property type="project" value="UniProtKB-SubCell"/>
</dbReference>
<keyword evidence="7" id="KW-0282">Flagellum</keyword>